<organism evidence="2 3">
    <name type="scientific">Jeongeupia chitinilytica</name>
    <dbReference type="NCBI Taxonomy" id="1041641"/>
    <lineage>
        <taxon>Bacteria</taxon>
        <taxon>Pseudomonadati</taxon>
        <taxon>Pseudomonadota</taxon>
        <taxon>Betaproteobacteria</taxon>
        <taxon>Neisseriales</taxon>
        <taxon>Chitinibacteraceae</taxon>
        <taxon>Jeongeupia</taxon>
    </lineage>
</organism>
<proteinExistence type="predicted"/>
<name>A0ABQ3H5S3_9NEIS</name>
<evidence type="ECO:0000313" key="3">
    <source>
        <dbReference type="Proteomes" id="UP000604737"/>
    </source>
</evidence>
<reference evidence="3" key="1">
    <citation type="journal article" date="2019" name="Int. J. Syst. Evol. Microbiol.">
        <title>The Global Catalogue of Microorganisms (GCM) 10K type strain sequencing project: providing services to taxonomists for standard genome sequencing and annotation.</title>
        <authorList>
            <consortium name="The Broad Institute Genomics Platform"/>
            <consortium name="The Broad Institute Genome Sequencing Center for Infectious Disease"/>
            <person name="Wu L."/>
            <person name="Ma J."/>
        </authorList>
    </citation>
    <scope>NUCLEOTIDE SEQUENCE [LARGE SCALE GENOMIC DNA]</scope>
    <source>
        <strain evidence="3">KCTC 23701</strain>
    </source>
</reference>
<feature type="compositionally biased region" description="Basic and acidic residues" evidence="1">
    <location>
        <begin position="15"/>
        <end position="26"/>
    </location>
</feature>
<keyword evidence="3" id="KW-1185">Reference proteome</keyword>
<evidence type="ECO:0000313" key="2">
    <source>
        <dbReference type="EMBL" id="GHD69940.1"/>
    </source>
</evidence>
<sequence>MTLGDTSGVTTKPYTDQRPDTHDTADTTKSTTPPGETALRAGAQDTLRDAELTSTEWSFWREITGQVADHLGCDDQDRYFLLRQLISQGASFRSTLLAIARTHALPVTAGLHVWKLACPGHAIPCGYAYPQ</sequence>
<gene>
    <name evidence="2" type="ORF">GCM10007350_37320</name>
</gene>
<comment type="caution">
    <text evidence="2">The sequence shown here is derived from an EMBL/GenBank/DDBJ whole genome shotgun (WGS) entry which is preliminary data.</text>
</comment>
<evidence type="ECO:0000256" key="1">
    <source>
        <dbReference type="SAM" id="MobiDB-lite"/>
    </source>
</evidence>
<protein>
    <submittedName>
        <fullName evidence="2">Uncharacterized protein</fullName>
    </submittedName>
</protein>
<feature type="compositionally biased region" description="Polar residues" evidence="1">
    <location>
        <begin position="1"/>
        <end position="14"/>
    </location>
</feature>
<dbReference type="Proteomes" id="UP000604737">
    <property type="component" value="Unassembled WGS sequence"/>
</dbReference>
<dbReference type="EMBL" id="BMYO01000015">
    <property type="protein sequence ID" value="GHD69940.1"/>
    <property type="molecule type" value="Genomic_DNA"/>
</dbReference>
<feature type="region of interest" description="Disordered" evidence="1">
    <location>
        <begin position="1"/>
        <end position="45"/>
    </location>
</feature>
<accession>A0ABQ3H5S3</accession>